<evidence type="ECO:0000256" key="3">
    <source>
        <dbReference type="SAM" id="MobiDB-lite"/>
    </source>
</evidence>
<keyword evidence="2" id="KW-0175">Coiled coil</keyword>
<dbReference type="Pfam" id="PF02996">
    <property type="entry name" value="Prefoldin"/>
    <property type="match status" value="1"/>
</dbReference>
<evidence type="ECO:0000256" key="1">
    <source>
        <dbReference type="ARBA" id="ARBA00023186"/>
    </source>
</evidence>
<evidence type="ECO:0008006" key="5">
    <source>
        <dbReference type="Google" id="ProtNLM"/>
    </source>
</evidence>
<reference evidence="4" key="1">
    <citation type="submission" date="2020-11" db="EMBL/GenBank/DDBJ databases">
        <title>Connecting structure to function with the recovery of over 1000 high-quality activated sludge metagenome-assembled genomes encoding full-length rRNA genes using long-read sequencing.</title>
        <authorList>
            <person name="Singleton C.M."/>
            <person name="Petriglieri F."/>
            <person name="Kristensen J.M."/>
            <person name="Kirkegaard R.H."/>
            <person name="Michaelsen T.Y."/>
            <person name="Andersen M.H."/>
            <person name="Karst S.M."/>
            <person name="Dueholm M.S."/>
            <person name="Nielsen P.H."/>
            <person name="Albertsen M."/>
        </authorList>
    </citation>
    <scope>NUCLEOTIDE SEQUENCE</scope>
    <source>
        <strain evidence="4">Fred_18-Q3-R57-64_BAT3C.431</strain>
    </source>
</reference>
<dbReference type="InterPro" id="IPR009053">
    <property type="entry name" value="Prefoldin"/>
</dbReference>
<sequence>MAKETNPTPATQTEAAPRSMKATMTMDQVRQGFLNARRSIKRIRQQQNAILAMLQENAIVGNALKYLDEKNETEAIIPLGAGISMKGKVRGKELLRTLPGNVVVPASKKEIEEDLAERKKVFEKEMEVLQKQLHQAREYAKNMQSLGKAFRDARKATKR</sequence>
<feature type="coiled-coil region" evidence="2">
    <location>
        <begin position="112"/>
        <end position="146"/>
    </location>
</feature>
<evidence type="ECO:0000256" key="2">
    <source>
        <dbReference type="SAM" id="Coils"/>
    </source>
</evidence>
<protein>
    <recommendedName>
        <fullName evidence="5">Prefoldin subunit alpha</fullName>
    </recommendedName>
</protein>
<feature type="region of interest" description="Disordered" evidence="3">
    <location>
        <begin position="1"/>
        <end position="22"/>
    </location>
</feature>
<organism evidence="4">
    <name type="scientific">Candidatus Iainarchaeum sp</name>
    <dbReference type="NCBI Taxonomy" id="3101447"/>
    <lineage>
        <taxon>Archaea</taxon>
        <taxon>Candidatus Iainarchaeota</taxon>
        <taxon>Candidatus Iainarchaeia</taxon>
        <taxon>Candidatus Iainarchaeales</taxon>
        <taxon>Candidatus Iainarchaeaceae</taxon>
        <taxon>Candidatus Iainarchaeum</taxon>
    </lineage>
</organism>
<name>A0A7T9DK52_9ARCH</name>
<keyword evidence="1" id="KW-0143">Chaperone</keyword>
<dbReference type="Proteomes" id="UP000596004">
    <property type="component" value="Chromosome"/>
</dbReference>
<evidence type="ECO:0000313" key="4">
    <source>
        <dbReference type="EMBL" id="QQR92730.1"/>
    </source>
</evidence>
<dbReference type="InterPro" id="IPR004127">
    <property type="entry name" value="Prefoldin_subunit_alpha"/>
</dbReference>
<feature type="compositionally biased region" description="Polar residues" evidence="3">
    <location>
        <begin position="1"/>
        <end position="14"/>
    </location>
</feature>
<accession>A0A7T9DK52</accession>
<proteinExistence type="predicted"/>
<dbReference type="EMBL" id="CP064981">
    <property type="protein sequence ID" value="QQR92730.1"/>
    <property type="molecule type" value="Genomic_DNA"/>
</dbReference>
<dbReference type="SUPFAM" id="SSF46579">
    <property type="entry name" value="Prefoldin"/>
    <property type="match status" value="1"/>
</dbReference>
<gene>
    <name evidence="4" type="ORF">IPJ89_00610</name>
</gene>
<dbReference type="AlphaFoldDB" id="A0A7T9DK52"/>
<dbReference type="Gene3D" id="1.10.287.370">
    <property type="match status" value="1"/>
</dbReference>